<protein>
    <submittedName>
        <fullName evidence="1">Uncharacterized protein</fullName>
    </submittedName>
</protein>
<accession>A0A0H2RYF7</accession>
<gene>
    <name evidence="1" type="ORF">SCHPADRAFT_903182</name>
</gene>
<proteinExistence type="predicted"/>
<name>A0A0H2RYF7_9AGAM</name>
<organism evidence="1 2">
    <name type="scientific">Schizopora paradoxa</name>
    <dbReference type="NCBI Taxonomy" id="27342"/>
    <lineage>
        <taxon>Eukaryota</taxon>
        <taxon>Fungi</taxon>
        <taxon>Dikarya</taxon>
        <taxon>Basidiomycota</taxon>
        <taxon>Agaricomycotina</taxon>
        <taxon>Agaricomycetes</taxon>
        <taxon>Hymenochaetales</taxon>
        <taxon>Schizoporaceae</taxon>
        <taxon>Schizopora</taxon>
    </lineage>
</organism>
<keyword evidence="2" id="KW-1185">Reference proteome</keyword>
<sequence length="177" mass="20086">MAAASTARYVLLQYGDDPFCLNFEDQGGNLAFVVEKVAKDPNLIVKLNRRDDWVQRYPDILGPRNSYFYFGPSLSPGQVAYGNSERIPMAYYLRRKKEASPSRYFNAQSGPELKWKAVSATRMELWDSRSILAIWEKNLSGSEHDAQVTLSHTAMTLITEVLTTLCLNFVALRLGWP</sequence>
<dbReference type="InParanoid" id="A0A0H2RYF7"/>
<dbReference type="OrthoDB" id="3168860at2759"/>
<dbReference type="AlphaFoldDB" id="A0A0H2RYF7"/>
<evidence type="ECO:0000313" key="2">
    <source>
        <dbReference type="Proteomes" id="UP000053477"/>
    </source>
</evidence>
<dbReference type="Proteomes" id="UP000053477">
    <property type="component" value="Unassembled WGS sequence"/>
</dbReference>
<evidence type="ECO:0000313" key="1">
    <source>
        <dbReference type="EMBL" id="KLO14508.1"/>
    </source>
</evidence>
<dbReference type="EMBL" id="KQ085942">
    <property type="protein sequence ID" value="KLO14508.1"/>
    <property type="molecule type" value="Genomic_DNA"/>
</dbReference>
<reference evidence="1 2" key="1">
    <citation type="submission" date="2015-04" db="EMBL/GenBank/DDBJ databases">
        <title>Complete genome sequence of Schizopora paradoxa KUC8140, a cosmopolitan wood degrader in East Asia.</title>
        <authorList>
            <consortium name="DOE Joint Genome Institute"/>
            <person name="Min B."/>
            <person name="Park H."/>
            <person name="Jang Y."/>
            <person name="Kim J.-J."/>
            <person name="Kim K.H."/>
            <person name="Pangilinan J."/>
            <person name="Lipzen A."/>
            <person name="Riley R."/>
            <person name="Grigoriev I.V."/>
            <person name="Spatafora J.W."/>
            <person name="Choi I.-G."/>
        </authorList>
    </citation>
    <scope>NUCLEOTIDE SEQUENCE [LARGE SCALE GENOMIC DNA]</scope>
    <source>
        <strain evidence="1 2">KUC8140</strain>
    </source>
</reference>